<feature type="domain" description="PHD-type" evidence="6">
    <location>
        <begin position="275"/>
        <end position="308"/>
    </location>
</feature>
<gene>
    <name evidence="7" type="ORF">GPUH_LOCUS22210</name>
</gene>
<dbReference type="Pfam" id="PF00628">
    <property type="entry name" value="PHD"/>
    <property type="match status" value="1"/>
</dbReference>
<dbReference type="OrthoDB" id="784962at2759"/>
<evidence type="ECO:0000256" key="5">
    <source>
        <dbReference type="SAM" id="MobiDB-lite"/>
    </source>
</evidence>
<keyword evidence="2" id="KW-0479">Metal-binding</keyword>
<protein>
    <submittedName>
        <fullName evidence="9">PHD-type domain-containing protein</fullName>
    </submittedName>
</protein>
<evidence type="ECO:0000313" key="9">
    <source>
        <dbReference type="WBParaSite" id="GPUH_0002223801-mRNA-1"/>
    </source>
</evidence>
<evidence type="ECO:0000256" key="4">
    <source>
        <dbReference type="ARBA" id="ARBA00022833"/>
    </source>
</evidence>
<dbReference type="InterPro" id="IPR011011">
    <property type="entry name" value="Znf_FYVE_PHD"/>
</dbReference>
<name>A0A183EMM0_9BILA</name>
<keyword evidence="4" id="KW-0862">Zinc</keyword>
<proteinExistence type="predicted"/>
<dbReference type="PANTHER" id="PTHR45915">
    <property type="entry name" value="TRANSCRIPTION INTERMEDIARY FACTOR"/>
    <property type="match status" value="1"/>
</dbReference>
<dbReference type="Gene3D" id="3.30.40.10">
    <property type="entry name" value="Zinc/RING finger domain, C3HC4 (zinc finger)"/>
    <property type="match status" value="1"/>
</dbReference>
<dbReference type="GO" id="GO:0005634">
    <property type="term" value="C:nucleus"/>
    <property type="evidence" value="ECO:0007669"/>
    <property type="project" value="UniProtKB-SubCell"/>
</dbReference>
<dbReference type="GO" id="GO:0000785">
    <property type="term" value="C:chromatin"/>
    <property type="evidence" value="ECO:0007669"/>
    <property type="project" value="TreeGrafter"/>
</dbReference>
<accession>A0A183EMM0</accession>
<evidence type="ECO:0000259" key="6">
    <source>
        <dbReference type="Pfam" id="PF00628"/>
    </source>
</evidence>
<dbReference type="AlphaFoldDB" id="A0A183EMM0"/>
<dbReference type="GO" id="GO:0008270">
    <property type="term" value="F:zinc ion binding"/>
    <property type="evidence" value="ECO:0007669"/>
    <property type="project" value="UniProtKB-KW"/>
</dbReference>
<dbReference type="InterPro" id="IPR013083">
    <property type="entry name" value="Znf_RING/FYVE/PHD"/>
</dbReference>
<dbReference type="EMBL" id="UYRT01094521">
    <property type="protein sequence ID" value="VDN39658.1"/>
    <property type="molecule type" value="Genomic_DNA"/>
</dbReference>
<reference evidence="7 8" key="2">
    <citation type="submission" date="2018-11" db="EMBL/GenBank/DDBJ databases">
        <authorList>
            <consortium name="Pathogen Informatics"/>
        </authorList>
    </citation>
    <scope>NUCLEOTIDE SEQUENCE [LARGE SCALE GENOMIC DNA]</scope>
</reference>
<feature type="region of interest" description="Disordered" evidence="5">
    <location>
        <begin position="144"/>
        <end position="164"/>
    </location>
</feature>
<evidence type="ECO:0000256" key="1">
    <source>
        <dbReference type="ARBA" id="ARBA00004123"/>
    </source>
</evidence>
<evidence type="ECO:0000256" key="3">
    <source>
        <dbReference type="ARBA" id="ARBA00022771"/>
    </source>
</evidence>
<evidence type="ECO:0000313" key="8">
    <source>
        <dbReference type="Proteomes" id="UP000271098"/>
    </source>
</evidence>
<reference evidence="9" key="1">
    <citation type="submission" date="2016-06" db="UniProtKB">
        <authorList>
            <consortium name="WormBaseParasite"/>
        </authorList>
    </citation>
    <scope>IDENTIFICATION</scope>
</reference>
<keyword evidence="8" id="KW-1185">Reference proteome</keyword>
<organism evidence="9">
    <name type="scientific">Gongylonema pulchrum</name>
    <dbReference type="NCBI Taxonomy" id="637853"/>
    <lineage>
        <taxon>Eukaryota</taxon>
        <taxon>Metazoa</taxon>
        <taxon>Ecdysozoa</taxon>
        <taxon>Nematoda</taxon>
        <taxon>Chromadorea</taxon>
        <taxon>Rhabditida</taxon>
        <taxon>Spirurina</taxon>
        <taxon>Spiruromorpha</taxon>
        <taxon>Spiruroidea</taxon>
        <taxon>Gongylonematidae</taxon>
        <taxon>Gongylonema</taxon>
    </lineage>
</organism>
<feature type="compositionally biased region" description="Acidic residues" evidence="5">
    <location>
        <begin position="152"/>
        <end position="164"/>
    </location>
</feature>
<evidence type="ECO:0000256" key="2">
    <source>
        <dbReference type="ARBA" id="ARBA00022723"/>
    </source>
</evidence>
<dbReference type="PANTHER" id="PTHR45915:SF2">
    <property type="entry name" value="TOUTATIS, ISOFORM E"/>
    <property type="match status" value="1"/>
</dbReference>
<dbReference type="InterPro" id="IPR019787">
    <property type="entry name" value="Znf_PHD-finger"/>
</dbReference>
<comment type="subcellular location">
    <subcellularLocation>
        <location evidence="1">Nucleus</location>
    </subcellularLocation>
</comment>
<dbReference type="Proteomes" id="UP000271098">
    <property type="component" value="Unassembled WGS sequence"/>
</dbReference>
<keyword evidence="3" id="KW-0863">Zinc-finger</keyword>
<evidence type="ECO:0000313" key="7">
    <source>
        <dbReference type="EMBL" id="VDN39658.1"/>
    </source>
</evidence>
<dbReference type="SUPFAM" id="SSF57903">
    <property type="entry name" value="FYVE/PHD zinc finger"/>
    <property type="match status" value="1"/>
</dbReference>
<dbReference type="WBParaSite" id="GPUH_0002223801-mRNA-1">
    <property type="protein sequence ID" value="GPUH_0002223801-mRNA-1"/>
    <property type="gene ID" value="GPUH_0002223801"/>
</dbReference>
<sequence length="314" mass="36294">MISLVIASATIAVPIKDPQVFTDPDVVGCVEDILDDLCGDEERPDRGKKVRLRKLDNKCKRGWWMISNGKLMDQVRSAFHGRGIRERVLHRLLVKDNFTFNASPHLDRPLTVGEINRAMIARLNRLIGLFEQKVVAANLHDQNFKPAAGDGREDDADSVDSEDTWNMDDDYEHHMADETENRQLHLTEYHEFKALKQRLLEVEKNIERRYMKHPYYAGCQYKSASITVDESGNTERLQRWRDYVQNAATGGQIMFALQALESAVAWDKSIMRARCQICRTSENDPYLLICDGCDLAYHTYCFRVSLKNYFRDNE</sequence>